<evidence type="ECO:0000259" key="1">
    <source>
        <dbReference type="PROSITE" id="PS51186"/>
    </source>
</evidence>
<dbReference type="RefSeq" id="WP_191448819.1">
    <property type="nucleotide sequence ID" value="NZ_JAKNHQ010000015.1"/>
</dbReference>
<dbReference type="Pfam" id="PF08445">
    <property type="entry name" value="FR47"/>
    <property type="match status" value="1"/>
</dbReference>
<dbReference type="InterPro" id="IPR013653">
    <property type="entry name" value="GCN5-like_dom"/>
</dbReference>
<protein>
    <submittedName>
        <fullName evidence="2">GNAT family N-acetyltransferase</fullName>
    </submittedName>
</protein>
<keyword evidence="3" id="KW-1185">Reference proteome</keyword>
<dbReference type="Gene3D" id="3.40.630.30">
    <property type="match status" value="1"/>
</dbReference>
<proteinExistence type="predicted"/>
<gene>
    <name evidence="2" type="ORF">L0P57_10850</name>
</gene>
<reference evidence="2 3" key="1">
    <citation type="submission" date="2022-01" db="EMBL/GenBank/DDBJ databases">
        <title>Collection of gut derived symbiotic bacterial strains cultured from healthy donors.</title>
        <authorList>
            <person name="Lin H."/>
            <person name="Kohout C."/>
            <person name="Waligurski E."/>
            <person name="Pamer E.G."/>
        </authorList>
    </citation>
    <scope>NUCLEOTIDE SEQUENCE [LARGE SCALE GENOMIC DNA]</scope>
    <source>
        <strain evidence="2 3">DFI.7.58</strain>
    </source>
</reference>
<sequence length="250" mass="26967">MIAFVEHPEALASFSGNAFACRIRATAAAYGFAHPFARFWVQGREAALCLLDDVMILDARAGADFDELAAFLPAAGARTVLCSAEAAQALPFPRRATGEIMALRERAAPVEEAEILWDPSPRLLYPLLCASQTASFLPPPFEPFYLDLSHRTRHGAARSAAIRAGDSLAACAICSAKTEEAAVLSAVAVRPDVRRRGFGARVVLALAASLPVDTIYIFRASGENEAFYRTLGFTGHSHFAELDVQERNNL</sequence>
<comment type="caution">
    <text evidence="2">The sequence shown here is derived from an EMBL/GenBank/DDBJ whole genome shotgun (WGS) entry which is preliminary data.</text>
</comment>
<dbReference type="SUPFAM" id="SSF55729">
    <property type="entry name" value="Acyl-CoA N-acyltransferases (Nat)"/>
    <property type="match status" value="1"/>
</dbReference>
<dbReference type="EMBL" id="JAKNHQ010000015">
    <property type="protein sequence ID" value="MCG4611423.1"/>
    <property type="molecule type" value="Genomic_DNA"/>
</dbReference>
<name>A0ABS9MKU1_9FIRM</name>
<dbReference type="PROSITE" id="PS51186">
    <property type="entry name" value="GNAT"/>
    <property type="match status" value="1"/>
</dbReference>
<feature type="domain" description="N-acetyltransferase" evidence="1">
    <location>
        <begin position="103"/>
        <end position="250"/>
    </location>
</feature>
<organism evidence="2 3">
    <name type="scientific">Anaeromassilibacillus senegalensis</name>
    <dbReference type="NCBI Taxonomy" id="1673717"/>
    <lineage>
        <taxon>Bacteria</taxon>
        <taxon>Bacillati</taxon>
        <taxon>Bacillota</taxon>
        <taxon>Clostridia</taxon>
        <taxon>Eubacteriales</taxon>
        <taxon>Acutalibacteraceae</taxon>
        <taxon>Anaeromassilibacillus</taxon>
    </lineage>
</organism>
<accession>A0ABS9MKU1</accession>
<dbReference type="Proteomes" id="UP001298681">
    <property type="component" value="Unassembled WGS sequence"/>
</dbReference>
<dbReference type="InterPro" id="IPR000182">
    <property type="entry name" value="GNAT_dom"/>
</dbReference>
<dbReference type="InterPro" id="IPR016181">
    <property type="entry name" value="Acyl_CoA_acyltransferase"/>
</dbReference>
<evidence type="ECO:0000313" key="2">
    <source>
        <dbReference type="EMBL" id="MCG4611423.1"/>
    </source>
</evidence>
<evidence type="ECO:0000313" key="3">
    <source>
        <dbReference type="Proteomes" id="UP001298681"/>
    </source>
</evidence>